<feature type="transmembrane region" description="Helical" evidence="1">
    <location>
        <begin position="152"/>
        <end position="175"/>
    </location>
</feature>
<comment type="caution">
    <text evidence="2">The sequence shown here is derived from an EMBL/GenBank/DDBJ whole genome shotgun (WGS) entry which is preliminary data.</text>
</comment>
<gene>
    <name evidence="2" type="ORF">PT974_05099</name>
</gene>
<reference evidence="2 3" key="1">
    <citation type="submission" date="2024-01" db="EMBL/GenBank/DDBJ databases">
        <title>Complete genome of Cladobotryum mycophilum ATHUM6906.</title>
        <authorList>
            <person name="Christinaki A.C."/>
            <person name="Myridakis A.I."/>
            <person name="Kouvelis V.N."/>
        </authorList>
    </citation>
    <scope>NUCLEOTIDE SEQUENCE [LARGE SCALE GENOMIC DNA]</scope>
    <source>
        <strain evidence="2 3">ATHUM6906</strain>
    </source>
</reference>
<keyword evidence="1" id="KW-0472">Membrane</keyword>
<name>A0ABR0SR12_9HYPO</name>
<accession>A0ABR0SR12</accession>
<evidence type="ECO:0000313" key="3">
    <source>
        <dbReference type="Proteomes" id="UP001338125"/>
    </source>
</evidence>
<dbReference type="EMBL" id="JAVFKD010000010">
    <property type="protein sequence ID" value="KAK5994618.1"/>
    <property type="molecule type" value="Genomic_DNA"/>
</dbReference>
<evidence type="ECO:0000256" key="1">
    <source>
        <dbReference type="SAM" id="Phobius"/>
    </source>
</evidence>
<proteinExistence type="predicted"/>
<keyword evidence="1" id="KW-1133">Transmembrane helix</keyword>
<evidence type="ECO:0000313" key="2">
    <source>
        <dbReference type="EMBL" id="KAK5994618.1"/>
    </source>
</evidence>
<organism evidence="2 3">
    <name type="scientific">Cladobotryum mycophilum</name>
    <dbReference type="NCBI Taxonomy" id="491253"/>
    <lineage>
        <taxon>Eukaryota</taxon>
        <taxon>Fungi</taxon>
        <taxon>Dikarya</taxon>
        <taxon>Ascomycota</taxon>
        <taxon>Pezizomycotina</taxon>
        <taxon>Sordariomycetes</taxon>
        <taxon>Hypocreomycetidae</taxon>
        <taxon>Hypocreales</taxon>
        <taxon>Hypocreaceae</taxon>
        <taxon>Cladobotryum</taxon>
    </lineage>
</organism>
<dbReference type="Proteomes" id="UP001338125">
    <property type="component" value="Unassembled WGS sequence"/>
</dbReference>
<keyword evidence="1" id="KW-0812">Transmembrane</keyword>
<feature type="transmembrane region" description="Helical" evidence="1">
    <location>
        <begin position="42"/>
        <end position="64"/>
    </location>
</feature>
<keyword evidence="3" id="KW-1185">Reference proteome</keyword>
<sequence>MDDSWWDDFSNNLATDLAPLVSLFGEFPTKQYLSECLTTEDIVIFAVAPLGVITAIVSAIRVCGTPSLRAFIGRAQEGAGTAEAELCSSTSRDVCELYNNGGIARVFGRPKLLEIVHDPEPSLDAFYPQPDGFSPLLKAKQQLVYTHSQNDYAVPLTVIGTVFLSVGMALCAHLVESKSKKRVYKRTSPKDQTPQARMYWIQPGNQTIGDQMFDPFAYSDAKSPLQKYITSWKATGGDHTNMGWTWTAVATTVIGFICQFLGLRACHSSVAIAQFGITLIMSGIRSGLRTQRLSRDDNFMVHDPDFFQGNELDFLALKLGQSQPSTAKTSPLMEIQSRRVWRIFSAPRAVDVTTSHNSDRNIPPRTDTLSSLDSRVNQSSSVLEKLPVLESGSCILSGFRVKLPYPISLFDSTDPLEAATSRELFKWLSTEYCSACKNKSNCVSGDCKRDPRSAVKTFFYRSRLARMTGIEGPESEKSNHWGERLVPVRGAALVLAQAIEDTMQILFTYNSQPPIRLYEPWGDACAIFWTVQGSLLDPLMQMHQSSHIHMSLRRATDQDGSPEGAWKADRSEIEAVLGLWFWSLKEQNTGQDMGDMERKEAKERISRIISNHTSPLYESGEMQDLNIWHRRGGVKIRQRHLKASPCMDRGHAPNIIETGDSSYRAFNYAPVQNAVWGRIKSHKEYVAGLAGPPTPFSDHRRFFGWHNIETNSPEGELVVFDVVSKSSLLLNCAQEIYSLFFRAITQAVEGIGGRTEATRYHGGLTLANENVSCIQRALIARGLCDADDAFACTIPILKSQNKLPIPADASSTVAELANESRRKKR</sequence>
<protein>
    <submittedName>
        <fullName evidence="2">Uncharacterized protein</fullName>
    </submittedName>
</protein>